<dbReference type="GO" id="GO:0030246">
    <property type="term" value="F:carbohydrate binding"/>
    <property type="evidence" value="ECO:0007669"/>
    <property type="project" value="InterPro"/>
</dbReference>
<reference evidence="6 7" key="1">
    <citation type="submission" date="2011-09" db="EMBL/GenBank/DDBJ databases">
        <title>The permanent draft genome of Caldithrix abyssi DSM 13497.</title>
        <authorList>
            <consortium name="US DOE Joint Genome Institute (JGI-PGF)"/>
            <person name="Lucas S."/>
            <person name="Han J."/>
            <person name="Lapidus A."/>
            <person name="Bruce D."/>
            <person name="Goodwin L."/>
            <person name="Pitluck S."/>
            <person name="Peters L."/>
            <person name="Kyrpides N."/>
            <person name="Mavromatis K."/>
            <person name="Ivanova N."/>
            <person name="Mikhailova N."/>
            <person name="Chertkov O."/>
            <person name="Detter J.C."/>
            <person name="Tapia R."/>
            <person name="Han C."/>
            <person name="Land M."/>
            <person name="Hauser L."/>
            <person name="Markowitz V."/>
            <person name="Cheng J.-F."/>
            <person name="Hugenholtz P."/>
            <person name="Woyke T."/>
            <person name="Wu D."/>
            <person name="Spring S."/>
            <person name="Brambilla E."/>
            <person name="Klenk H.-P."/>
            <person name="Eisen J.A."/>
        </authorList>
    </citation>
    <scope>NUCLEOTIDE SEQUENCE [LARGE SCALE GENOMIC DNA]</scope>
    <source>
        <strain evidence="6 7">DSM 13497</strain>
    </source>
</reference>
<dbReference type="KEGG" id="caby:Cabys_2569"/>
<dbReference type="SUPFAM" id="SSF74650">
    <property type="entry name" value="Galactose mutarotase-like"/>
    <property type="match status" value="1"/>
</dbReference>
<dbReference type="GO" id="GO:0005975">
    <property type="term" value="P:carbohydrate metabolic process"/>
    <property type="evidence" value="ECO:0007669"/>
    <property type="project" value="InterPro"/>
</dbReference>
<dbReference type="AlphaFoldDB" id="H1XYF6"/>
<protein>
    <submittedName>
        <fullName evidence="5">Cellobiose phosphorylase</fullName>
    </submittedName>
    <submittedName>
        <fullName evidence="6">Glycosyltransferase 36</fullName>
    </submittedName>
</protein>
<keyword evidence="2 6" id="KW-0808">Transferase</keyword>
<dbReference type="InterPro" id="IPR012341">
    <property type="entry name" value="6hp_glycosidase-like_sf"/>
</dbReference>
<dbReference type="PANTHER" id="PTHR37469">
    <property type="entry name" value="CELLOBIONIC ACID PHOSPHORYLASE-RELATED"/>
    <property type="match status" value="1"/>
</dbReference>
<evidence type="ECO:0000313" key="6">
    <source>
        <dbReference type="EMBL" id="EHO43223.1"/>
    </source>
</evidence>
<name>H1XYF6_CALAY</name>
<evidence type="ECO:0000259" key="3">
    <source>
        <dbReference type="Pfam" id="PF06165"/>
    </source>
</evidence>
<evidence type="ECO:0000259" key="4">
    <source>
        <dbReference type="Pfam" id="PF17167"/>
    </source>
</evidence>
<sequence>MKRYGAFSEDKKEFVIKRPDTPLPWVNYISNGRYNGLISNTGGGFSFYLSPRDSRITRWRYNALPVDRPGRYLYIRDEEDGHYWSPTWQPTETALDFYECRHGVYYTTIQSEYRKLRHEITYFVPLDDDLEIWRVRLENKNDRTIKLNLFAFVELCLGHALVDLINQPNDQHFNEVFFNRQKQILFASKRYWVRYQGATVKQANEAWDRYVFMASSLPVIGWDGSKNSFIGRWRSESNPLAVERGACANSEITAGDAVGVLQMNVNLAPGQSADFAVLLGVVARHNFEQDGVAIVQKYRDMEMVDAELKRLKAYWQEYLSHVQAQTPDEDMNAMLNVWNQYQTSVTFRFSRDASYYHGGLLFGRGFRDSCQDIMGPVIPRPQWVKERIVEMSQYQFADGSVFHLYHPLSGSGEKTGHSDTPLWLPLAIMTYLKESGDFDFLKQKTPFYDEGQASILEHLFRAIDFSLGQLTDRYLPRFGPGDWNDTLDYLGRKGKGESVWVAMFLAYILKETVELCAYLKLNAEKDRYAKEYQKVKESINKYAWDGDWYIRGTNDRGEVIGSAQNEEGKIFLNTQTWAVISGVAEGERAQKCMAAVQKYLDTPKGPKILHPAYTKIDPEIGLATRCVPGKKENGAVFNHPVSWAVLAECLLGRAERAYNIYKRALPMNPVVDIDRYEVEPYVYAEYVTSPDHPTFGQASHSWLTGSAVWMLRDAVDYILGVRPTYRGLLIDPCVPADWKEFKIKRKFRGKTYRIEVENPSGKNKGVAQIEVNGHSIAGNLIDLKNDQIVRWLNDDPVVCVKVVMGA</sequence>
<keyword evidence="1" id="KW-0328">Glycosyltransferase</keyword>
<dbReference type="InParanoid" id="H1XYF6"/>
<dbReference type="Gene3D" id="2.70.98.40">
    <property type="entry name" value="Glycoside hydrolase, family 65, N-terminal domain"/>
    <property type="match status" value="1"/>
</dbReference>
<dbReference type="InterPro" id="IPR033432">
    <property type="entry name" value="GH94_catalytic"/>
</dbReference>
<accession>H1XYF6</accession>
<dbReference type="RefSeq" id="WP_006930769.1">
    <property type="nucleotide sequence ID" value="NZ_CM001402.1"/>
</dbReference>
<dbReference type="InterPro" id="IPR037828">
    <property type="entry name" value="GH94N_ChBP"/>
</dbReference>
<dbReference type="Gene3D" id="1.50.10.10">
    <property type="match status" value="1"/>
</dbReference>
<proteinExistence type="predicted"/>
<dbReference type="eggNOG" id="COG3459">
    <property type="taxonomic scope" value="Bacteria"/>
</dbReference>
<dbReference type="Pfam" id="PF17167">
    <property type="entry name" value="Glyco_hydro_94"/>
    <property type="match status" value="1"/>
</dbReference>
<dbReference type="InterPro" id="IPR008928">
    <property type="entry name" value="6-hairpin_glycosidase_sf"/>
</dbReference>
<feature type="domain" description="Glycosyl hydrolase 94 supersandwich" evidence="3">
    <location>
        <begin position="12"/>
        <end position="300"/>
    </location>
</feature>
<dbReference type="CDD" id="cd11755">
    <property type="entry name" value="GH94N_ChBP_like"/>
    <property type="match status" value="1"/>
</dbReference>
<dbReference type="EMBL" id="CP018099">
    <property type="protein sequence ID" value="APF19318.1"/>
    <property type="molecule type" value="Genomic_DNA"/>
</dbReference>
<dbReference type="HOGENOM" id="CLU_019054_0_0_0"/>
<dbReference type="InterPro" id="IPR037018">
    <property type="entry name" value="GH65_N"/>
</dbReference>
<evidence type="ECO:0000256" key="2">
    <source>
        <dbReference type="ARBA" id="ARBA00022679"/>
    </source>
</evidence>
<gene>
    <name evidence="5" type="ORF">Cabys_2569</name>
    <name evidence="6" type="ORF">Calab_3625</name>
</gene>
<dbReference type="PANTHER" id="PTHR37469:SF2">
    <property type="entry name" value="CELLOBIONIC ACID PHOSPHORYLASE"/>
    <property type="match status" value="1"/>
</dbReference>
<evidence type="ECO:0000313" key="7">
    <source>
        <dbReference type="Proteomes" id="UP000004671"/>
    </source>
</evidence>
<dbReference type="InterPro" id="IPR010383">
    <property type="entry name" value="Glyco_hydrolase_94_b-supersand"/>
</dbReference>
<dbReference type="Pfam" id="PF06165">
    <property type="entry name" value="GH94_b-supersand"/>
    <property type="match status" value="1"/>
</dbReference>
<evidence type="ECO:0000256" key="1">
    <source>
        <dbReference type="ARBA" id="ARBA00022676"/>
    </source>
</evidence>
<evidence type="ECO:0000313" key="8">
    <source>
        <dbReference type="Proteomes" id="UP000183868"/>
    </source>
</evidence>
<dbReference type="Proteomes" id="UP000004671">
    <property type="component" value="Chromosome"/>
</dbReference>
<keyword evidence="7" id="KW-1185">Reference proteome</keyword>
<dbReference type="Gene3D" id="2.60.420.10">
    <property type="entry name" value="Maltose phosphorylase, domain 3"/>
    <property type="match status" value="1"/>
</dbReference>
<dbReference type="InterPro" id="IPR011013">
    <property type="entry name" value="Gal_mutarotase_sf_dom"/>
</dbReference>
<dbReference type="PaxDb" id="880073-Calab_3625"/>
<evidence type="ECO:0000313" key="5">
    <source>
        <dbReference type="EMBL" id="APF19318.1"/>
    </source>
</evidence>
<organism evidence="6 7">
    <name type="scientific">Caldithrix abyssi DSM 13497</name>
    <dbReference type="NCBI Taxonomy" id="880073"/>
    <lineage>
        <taxon>Bacteria</taxon>
        <taxon>Pseudomonadati</taxon>
        <taxon>Calditrichota</taxon>
        <taxon>Calditrichia</taxon>
        <taxon>Calditrichales</taxon>
        <taxon>Calditrichaceae</taxon>
        <taxon>Caldithrix</taxon>
    </lineage>
</organism>
<dbReference type="InterPro" id="IPR052047">
    <property type="entry name" value="GH94_Enzymes"/>
</dbReference>
<dbReference type="STRING" id="880073.Cabys_2569"/>
<dbReference type="Gene3D" id="1.20.890.20">
    <property type="entry name" value="mpn423 like domain"/>
    <property type="match status" value="1"/>
</dbReference>
<dbReference type="EMBL" id="CM001402">
    <property type="protein sequence ID" value="EHO43223.1"/>
    <property type="molecule type" value="Genomic_DNA"/>
</dbReference>
<feature type="domain" description="Glycosyl hydrolase 94 catalytic" evidence="4">
    <location>
        <begin position="314"/>
        <end position="720"/>
    </location>
</feature>
<dbReference type="SMART" id="SM01068">
    <property type="entry name" value="CBM_X"/>
    <property type="match status" value="1"/>
</dbReference>
<reference evidence="5 8" key="2">
    <citation type="submission" date="2016-11" db="EMBL/GenBank/DDBJ databases">
        <title>Genomic analysis of Caldithrix abyssi and proposal of a novel bacterial phylum Caldithrichaeota.</title>
        <authorList>
            <person name="Kublanov I."/>
            <person name="Sigalova O."/>
            <person name="Gavrilov S."/>
            <person name="Lebedinsky A."/>
            <person name="Ivanova N."/>
            <person name="Daum C."/>
            <person name="Reddy T."/>
            <person name="Klenk H.P."/>
            <person name="Goker M."/>
            <person name="Reva O."/>
            <person name="Miroshnichenko M."/>
            <person name="Kyprides N."/>
            <person name="Woyke T."/>
            <person name="Gelfand M."/>
        </authorList>
    </citation>
    <scope>NUCLEOTIDE SEQUENCE [LARGE SCALE GENOMIC DNA]</scope>
    <source>
        <strain evidence="5 8">LF13</strain>
    </source>
</reference>
<dbReference type="Proteomes" id="UP000183868">
    <property type="component" value="Chromosome"/>
</dbReference>
<dbReference type="GO" id="GO:0016757">
    <property type="term" value="F:glycosyltransferase activity"/>
    <property type="evidence" value="ECO:0007669"/>
    <property type="project" value="UniProtKB-KW"/>
</dbReference>
<dbReference type="SUPFAM" id="SSF48208">
    <property type="entry name" value="Six-hairpin glycosidases"/>
    <property type="match status" value="1"/>
</dbReference>
<dbReference type="OrthoDB" id="9769991at2"/>